<protein>
    <submittedName>
        <fullName evidence="2">Uncharacterized protein</fullName>
    </submittedName>
</protein>
<keyword evidence="3" id="KW-1185">Reference proteome</keyword>
<dbReference type="AlphaFoldDB" id="A0A2I0HU58"/>
<accession>A0A2I0HU58</accession>
<reference evidence="2 3" key="1">
    <citation type="submission" date="2017-11" db="EMBL/GenBank/DDBJ databases">
        <title>De-novo sequencing of pomegranate (Punica granatum L.) genome.</title>
        <authorList>
            <person name="Akparov Z."/>
            <person name="Amiraslanov A."/>
            <person name="Hajiyeva S."/>
            <person name="Abbasov M."/>
            <person name="Kaur K."/>
            <person name="Hamwieh A."/>
            <person name="Solovyev V."/>
            <person name="Salamov A."/>
            <person name="Braich B."/>
            <person name="Kosarev P."/>
            <person name="Mahmoud A."/>
            <person name="Hajiyev E."/>
            <person name="Babayeva S."/>
            <person name="Izzatullayeva V."/>
            <person name="Mammadov A."/>
            <person name="Mammadov A."/>
            <person name="Sharifova S."/>
            <person name="Ojaghi J."/>
            <person name="Eynullazada K."/>
            <person name="Bayramov B."/>
            <person name="Abdulazimova A."/>
            <person name="Shahmuradov I."/>
        </authorList>
    </citation>
    <scope>NUCLEOTIDE SEQUENCE [LARGE SCALE GENOMIC DNA]</scope>
    <source>
        <strain evidence="3">cv. AG2017</strain>
        <tissue evidence="2">Leaf</tissue>
    </source>
</reference>
<dbReference type="Proteomes" id="UP000233551">
    <property type="component" value="Unassembled WGS sequence"/>
</dbReference>
<evidence type="ECO:0000313" key="3">
    <source>
        <dbReference type="Proteomes" id="UP000233551"/>
    </source>
</evidence>
<sequence>MAAIEQLASSDSSSSCGGMGLWDILTIVFATIFILIIIVTCWVEQAIKHGSTASTSISSGPGSFSSVFTISYGSHPGPLLRALTDVEPEIIYTHWSFKEFSAFDE</sequence>
<keyword evidence="1" id="KW-1133">Transmembrane helix</keyword>
<evidence type="ECO:0000313" key="2">
    <source>
        <dbReference type="EMBL" id="PKI35239.1"/>
    </source>
</evidence>
<gene>
    <name evidence="2" type="ORF">CRG98_044405</name>
</gene>
<keyword evidence="1" id="KW-0472">Membrane</keyword>
<comment type="caution">
    <text evidence="2">The sequence shown here is derived from an EMBL/GenBank/DDBJ whole genome shotgun (WGS) entry which is preliminary data.</text>
</comment>
<dbReference type="EMBL" id="PGOL01005437">
    <property type="protein sequence ID" value="PKI35239.1"/>
    <property type="molecule type" value="Genomic_DNA"/>
</dbReference>
<proteinExistence type="predicted"/>
<keyword evidence="1" id="KW-0812">Transmembrane</keyword>
<feature type="transmembrane region" description="Helical" evidence="1">
    <location>
        <begin position="20"/>
        <end position="43"/>
    </location>
</feature>
<name>A0A2I0HU58_PUNGR</name>
<organism evidence="2 3">
    <name type="scientific">Punica granatum</name>
    <name type="common">Pomegranate</name>
    <dbReference type="NCBI Taxonomy" id="22663"/>
    <lineage>
        <taxon>Eukaryota</taxon>
        <taxon>Viridiplantae</taxon>
        <taxon>Streptophyta</taxon>
        <taxon>Embryophyta</taxon>
        <taxon>Tracheophyta</taxon>
        <taxon>Spermatophyta</taxon>
        <taxon>Magnoliopsida</taxon>
        <taxon>eudicotyledons</taxon>
        <taxon>Gunneridae</taxon>
        <taxon>Pentapetalae</taxon>
        <taxon>rosids</taxon>
        <taxon>malvids</taxon>
        <taxon>Myrtales</taxon>
        <taxon>Lythraceae</taxon>
        <taxon>Punica</taxon>
    </lineage>
</organism>
<evidence type="ECO:0000256" key="1">
    <source>
        <dbReference type="SAM" id="Phobius"/>
    </source>
</evidence>